<gene>
    <name evidence="1" type="ORF">KIK155_LOCUS29423</name>
</gene>
<reference evidence="1" key="1">
    <citation type="submission" date="2021-02" db="EMBL/GenBank/DDBJ databases">
        <authorList>
            <person name="Nowell W R."/>
        </authorList>
    </citation>
    <scope>NUCLEOTIDE SEQUENCE</scope>
</reference>
<name>A0A818XUB3_9BILA</name>
<dbReference type="InterPro" id="IPR036420">
    <property type="entry name" value="BRCT_dom_sf"/>
</dbReference>
<protein>
    <recommendedName>
        <fullName evidence="3">BRCT domain-containing protein</fullName>
    </recommendedName>
</protein>
<evidence type="ECO:0008006" key="3">
    <source>
        <dbReference type="Google" id="ProtNLM"/>
    </source>
</evidence>
<dbReference type="AlphaFoldDB" id="A0A818XUB3"/>
<evidence type="ECO:0000313" key="2">
    <source>
        <dbReference type="Proteomes" id="UP000663865"/>
    </source>
</evidence>
<accession>A0A818XUB3</accession>
<proteinExistence type="predicted"/>
<dbReference type="SUPFAM" id="SSF52113">
    <property type="entry name" value="BRCT domain"/>
    <property type="match status" value="1"/>
</dbReference>
<organism evidence="1 2">
    <name type="scientific">Rotaria socialis</name>
    <dbReference type="NCBI Taxonomy" id="392032"/>
    <lineage>
        <taxon>Eukaryota</taxon>
        <taxon>Metazoa</taxon>
        <taxon>Spiralia</taxon>
        <taxon>Gnathifera</taxon>
        <taxon>Rotifera</taxon>
        <taxon>Eurotatoria</taxon>
        <taxon>Bdelloidea</taxon>
        <taxon>Philodinida</taxon>
        <taxon>Philodinidae</taxon>
        <taxon>Rotaria</taxon>
    </lineage>
</organism>
<evidence type="ECO:0000313" key="1">
    <source>
        <dbReference type="EMBL" id="CAF3745935.1"/>
    </source>
</evidence>
<sequence>MTKKSSSISSISNRTFVLELGRDVRFKAKQELVNYLREQNAHISYILTASADYVLVSNDADTYKTRRAKQLGIPLINFEYIYAYRDASKENQPIDLKRFIIWNSDDVELPRFHELTFAEIGKWAIFKETNDNSDVYFAIELQIIPEEYNNQSNNDYRLRFRYEKRTITKSKGNISLIQYAFSNDINELHQLFATYYYRVATSHE</sequence>
<dbReference type="Proteomes" id="UP000663865">
    <property type="component" value="Unassembled WGS sequence"/>
</dbReference>
<comment type="caution">
    <text evidence="1">The sequence shown here is derived from an EMBL/GenBank/DDBJ whole genome shotgun (WGS) entry which is preliminary data.</text>
</comment>
<dbReference type="EMBL" id="CAJNYV010005500">
    <property type="protein sequence ID" value="CAF3745935.1"/>
    <property type="molecule type" value="Genomic_DNA"/>
</dbReference>